<comment type="caution">
    <text evidence="3">The sequence shown here is derived from an EMBL/GenBank/DDBJ whole genome shotgun (WGS) entry which is preliminary data.</text>
</comment>
<feature type="signal peptide" evidence="2">
    <location>
        <begin position="1"/>
        <end position="20"/>
    </location>
</feature>
<feature type="region of interest" description="Disordered" evidence="1">
    <location>
        <begin position="140"/>
        <end position="176"/>
    </location>
</feature>
<keyword evidence="4" id="KW-1185">Reference proteome</keyword>
<feature type="compositionally biased region" description="Basic residues" evidence="1">
    <location>
        <begin position="229"/>
        <end position="242"/>
    </location>
</feature>
<reference evidence="3 4" key="1">
    <citation type="submission" date="2021-06" db="EMBL/GenBank/DDBJ databases">
        <title>Caerostris darwini draft genome.</title>
        <authorList>
            <person name="Kono N."/>
            <person name="Arakawa K."/>
        </authorList>
    </citation>
    <scope>NUCLEOTIDE SEQUENCE [LARGE SCALE GENOMIC DNA]</scope>
</reference>
<organism evidence="3 4">
    <name type="scientific">Caerostris darwini</name>
    <dbReference type="NCBI Taxonomy" id="1538125"/>
    <lineage>
        <taxon>Eukaryota</taxon>
        <taxon>Metazoa</taxon>
        <taxon>Ecdysozoa</taxon>
        <taxon>Arthropoda</taxon>
        <taxon>Chelicerata</taxon>
        <taxon>Arachnida</taxon>
        <taxon>Araneae</taxon>
        <taxon>Araneomorphae</taxon>
        <taxon>Entelegynae</taxon>
        <taxon>Araneoidea</taxon>
        <taxon>Araneidae</taxon>
        <taxon>Caerostris</taxon>
    </lineage>
</organism>
<evidence type="ECO:0000256" key="2">
    <source>
        <dbReference type="SAM" id="SignalP"/>
    </source>
</evidence>
<protein>
    <submittedName>
        <fullName evidence="3">EGF-like domain-containing protein</fullName>
    </submittedName>
</protein>
<feature type="compositionally biased region" description="Basic residues" evidence="1">
    <location>
        <begin position="142"/>
        <end position="163"/>
    </location>
</feature>
<feature type="chain" id="PRO_5043573738" evidence="2">
    <location>
        <begin position="21"/>
        <end position="433"/>
    </location>
</feature>
<keyword evidence="2" id="KW-0732">Signal</keyword>
<name>A0AAV4TD71_9ARAC</name>
<dbReference type="AlphaFoldDB" id="A0AAV4TD71"/>
<feature type="compositionally biased region" description="Polar residues" evidence="1">
    <location>
        <begin position="75"/>
        <end position="86"/>
    </location>
</feature>
<evidence type="ECO:0000256" key="1">
    <source>
        <dbReference type="SAM" id="MobiDB-lite"/>
    </source>
</evidence>
<evidence type="ECO:0000313" key="4">
    <source>
        <dbReference type="Proteomes" id="UP001054837"/>
    </source>
</evidence>
<gene>
    <name evidence="3" type="primary">AVEN_156755_1</name>
    <name evidence="3" type="ORF">CDAR_453191</name>
</gene>
<feature type="region of interest" description="Disordered" evidence="1">
    <location>
        <begin position="63"/>
        <end position="86"/>
    </location>
</feature>
<dbReference type="EMBL" id="BPLQ01009262">
    <property type="protein sequence ID" value="GIY42792.1"/>
    <property type="molecule type" value="Genomic_DNA"/>
</dbReference>
<proteinExistence type="predicted"/>
<evidence type="ECO:0000313" key="3">
    <source>
        <dbReference type="EMBL" id="GIY42792.1"/>
    </source>
</evidence>
<dbReference type="Proteomes" id="UP001054837">
    <property type="component" value="Unassembled WGS sequence"/>
</dbReference>
<accession>A0AAV4TD71</accession>
<feature type="region of interest" description="Disordered" evidence="1">
    <location>
        <begin position="229"/>
        <end position="248"/>
    </location>
</feature>
<sequence>MLIVKIFEILCFACLHNCYAHQDFSKQIISQNFIEISSNPNNTEVIEFETPLVQNHTRKNFETLTDNPEHKRENSTSFEKPTAQSISKLTQTPKYINQPNNTNVIKSRELNLLSLTTQINDDTNSETTFHLALINASALPRPRNKRSSSKHRRISASVKRHAHSTLPPVSKRNSQQAIRIGRNNKNSSSTVTNTTPLSVTPKHNITLEISREVVPKVSNGIITQAVKKETKRNKLHRKKHNKCKTDSPVSTELVQTDIGFLIENMRTMQSKGRTATTRNRWDATLTSYENATASVELVSLFENGELSTTTQIPELSSTVTENATEEISVIDIPLKNLFVENETKLNLEDMLEVTSIEAETATSVDNILVNFGTPCEVKEGDSCWYEREVGDTLTLTVNITSDLDDDTFDVTWRRMYDKYNKKRKVLIKIEPGG</sequence>